<organism evidence="8 9">
    <name type="scientific">Candidatus Kapaibacterium thiocyanatum</name>
    <dbReference type="NCBI Taxonomy" id="1895771"/>
    <lineage>
        <taxon>Bacteria</taxon>
        <taxon>Pseudomonadati</taxon>
        <taxon>Candidatus Kapaibacteriota</taxon>
        <taxon>Candidatus Kapaibacteriia</taxon>
        <taxon>Candidatus Kapaibacteriales</taxon>
        <taxon>Candidatus Kapaibacteriaceae</taxon>
        <taxon>Candidatus Kapaibacterium</taxon>
    </lineage>
</organism>
<dbReference type="Gene3D" id="1.20.1600.10">
    <property type="entry name" value="Outer membrane efflux proteins (OEP)"/>
    <property type="match status" value="1"/>
</dbReference>
<dbReference type="InterPro" id="IPR051906">
    <property type="entry name" value="TolC-like"/>
</dbReference>
<proteinExistence type="inferred from homology"/>
<evidence type="ECO:0000256" key="5">
    <source>
        <dbReference type="ARBA" id="ARBA00022692"/>
    </source>
</evidence>
<keyword evidence="4" id="KW-1134">Transmembrane beta strand</keyword>
<dbReference type="GO" id="GO:0015562">
    <property type="term" value="F:efflux transmembrane transporter activity"/>
    <property type="evidence" value="ECO:0007669"/>
    <property type="project" value="InterPro"/>
</dbReference>
<keyword evidence="5" id="KW-0812">Transmembrane</keyword>
<reference evidence="8 9" key="1">
    <citation type="submission" date="2016-09" db="EMBL/GenBank/DDBJ databases">
        <title>Genome-resolved meta-omics ties microbial dynamics to process performance in biotechnology for thiocyanate degradation.</title>
        <authorList>
            <person name="Kantor R.S."/>
            <person name="Huddy R.J."/>
            <person name="Iyer R."/>
            <person name="Thomas B.C."/>
            <person name="Brown C.T."/>
            <person name="Anantharaman K."/>
            <person name="Tringe S."/>
            <person name="Hettich R.L."/>
            <person name="Harrison S.T."/>
            <person name="Banfield J.F."/>
        </authorList>
    </citation>
    <scope>NUCLEOTIDE SEQUENCE [LARGE SCALE GENOMIC DNA]</scope>
    <source>
        <strain evidence="8">59-99</strain>
    </source>
</reference>
<dbReference type="GO" id="GO:1990281">
    <property type="term" value="C:efflux pump complex"/>
    <property type="evidence" value="ECO:0007669"/>
    <property type="project" value="TreeGrafter"/>
</dbReference>
<evidence type="ECO:0000256" key="6">
    <source>
        <dbReference type="ARBA" id="ARBA00023136"/>
    </source>
</evidence>
<name>A0A1M3KWD2_9BACT</name>
<dbReference type="Proteomes" id="UP000184233">
    <property type="component" value="Unassembled WGS sequence"/>
</dbReference>
<accession>A0A1M3KWD2</accession>
<comment type="subcellular location">
    <subcellularLocation>
        <location evidence="1">Cell outer membrane</location>
    </subcellularLocation>
</comment>
<comment type="similarity">
    <text evidence="2">Belongs to the outer membrane factor (OMF) (TC 1.B.17) family.</text>
</comment>
<dbReference type="PANTHER" id="PTHR30026:SF20">
    <property type="entry name" value="OUTER MEMBRANE PROTEIN TOLC"/>
    <property type="match status" value="1"/>
</dbReference>
<gene>
    <name evidence="8" type="ORF">BGO89_09370</name>
</gene>
<sequence>MRGQNELSPLDCLQRLLERDPQIRIQRTNIAEYEGYAQQYRAPFDLQTTFNAQYGIDHSPIISPLGIVFPSVTTGQYQIGINRQFEFGASVGATVGVQSTRILDGTSDDTRPQNRAIYGLTLGVPLLKNRGSAAMRGVRDEAALVVTAVRNDARAAMNSRAVDAMTAWLEYWYVKRLHEVAVTSSEEADSTVDDVRAFVAADRRTRSDLDQARATSLQRHADLVAVEQRLRSARFQLAVVLGDDLETALQYGLPTFLDMPSDTLVARELASRDVRMVAERERPDLAAFLARREAARRSIEGLERASDPQLDLGLTLGANGFNFRSGMPAYISPYTENVTPLNINATLTWAFPVENSAARGALATRTAQAERTATQERDLRRVISINAELATTALKSAEHRLSVAREGLELARHVYLDEEYRVRNDASTLVQLRQMQDNVIGAEQTFITAKRDYYAAVLQLRFLTSSFFRTDGTSMVIDATNVFTVPKVTP</sequence>
<dbReference type="SUPFAM" id="SSF56954">
    <property type="entry name" value="Outer membrane efflux proteins (OEP)"/>
    <property type="match status" value="1"/>
</dbReference>
<protein>
    <recommendedName>
        <fullName evidence="10">Transporter</fullName>
    </recommendedName>
</protein>
<keyword evidence="3" id="KW-0813">Transport</keyword>
<dbReference type="PANTHER" id="PTHR30026">
    <property type="entry name" value="OUTER MEMBRANE PROTEIN TOLC"/>
    <property type="match status" value="1"/>
</dbReference>
<dbReference type="EMBL" id="MKVH01000024">
    <property type="protein sequence ID" value="OJX56736.1"/>
    <property type="molecule type" value="Genomic_DNA"/>
</dbReference>
<dbReference type="GO" id="GO:0015288">
    <property type="term" value="F:porin activity"/>
    <property type="evidence" value="ECO:0007669"/>
    <property type="project" value="TreeGrafter"/>
</dbReference>
<evidence type="ECO:0000256" key="3">
    <source>
        <dbReference type="ARBA" id="ARBA00022448"/>
    </source>
</evidence>
<dbReference type="Pfam" id="PF02321">
    <property type="entry name" value="OEP"/>
    <property type="match status" value="1"/>
</dbReference>
<dbReference type="STRING" id="1895771.BGO89_09370"/>
<evidence type="ECO:0000256" key="7">
    <source>
        <dbReference type="ARBA" id="ARBA00023237"/>
    </source>
</evidence>
<keyword evidence="7" id="KW-0998">Cell outer membrane</keyword>
<evidence type="ECO:0000313" key="9">
    <source>
        <dbReference type="Proteomes" id="UP000184233"/>
    </source>
</evidence>
<comment type="caution">
    <text evidence="8">The sequence shown here is derived from an EMBL/GenBank/DDBJ whole genome shotgun (WGS) entry which is preliminary data.</text>
</comment>
<dbReference type="GO" id="GO:0009279">
    <property type="term" value="C:cell outer membrane"/>
    <property type="evidence" value="ECO:0007669"/>
    <property type="project" value="UniProtKB-SubCell"/>
</dbReference>
<evidence type="ECO:0000313" key="8">
    <source>
        <dbReference type="EMBL" id="OJX56736.1"/>
    </source>
</evidence>
<dbReference type="AlphaFoldDB" id="A0A1M3KWD2"/>
<evidence type="ECO:0008006" key="10">
    <source>
        <dbReference type="Google" id="ProtNLM"/>
    </source>
</evidence>
<evidence type="ECO:0000256" key="1">
    <source>
        <dbReference type="ARBA" id="ARBA00004442"/>
    </source>
</evidence>
<evidence type="ECO:0000256" key="4">
    <source>
        <dbReference type="ARBA" id="ARBA00022452"/>
    </source>
</evidence>
<dbReference type="InterPro" id="IPR003423">
    <property type="entry name" value="OMP_efflux"/>
</dbReference>
<keyword evidence="6" id="KW-0472">Membrane</keyword>
<evidence type="ECO:0000256" key="2">
    <source>
        <dbReference type="ARBA" id="ARBA00007613"/>
    </source>
</evidence>